<accession>A0A2A5CEH8</accession>
<evidence type="ECO:0000313" key="12">
    <source>
        <dbReference type="Proteomes" id="UP000228987"/>
    </source>
</evidence>
<keyword evidence="11" id="KW-0449">Lipoprotein</keyword>
<comment type="function">
    <text evidence="10">Participates in the translocation of lipoproteins from the inner membrane to the outer membrane. Only forms a complex with a lipoprotein if the residue after the N-terminal Cys is not an aspartate (The Asp acts as a targeting signal to indicate that the lipoprotein should stay in the inner membrane).</text>
</comment>
<evidence type="ECO:0000256" key="8">
    <source>
        <dbReference type="ARBA" id="ARBA00022927"/>
    </source>
</evidence>
<proteinExistence type="inferred from homology"/>
<dbReference type="Pfam" id="PF03548">
    <property type="entry name" value="LolA"/>
    <property type="match status" value="1"/>
</dbReference>
<dbReference type="CDD" id="cd16325">
    <property type="entry name" value="LolA"/>
    <property type="match status" value="1"/>
</dbReference>
<dbReference type="PANTHER" id="PTHR35869">
    <property type="entry name" value="OUTER-MEMBRANE LIPOPROTEIN CARRIER PROTEIN"/>
    <property type="match status" value="1"/>
</dbReference>
<evidence type="ECO:0000256" key="9">
    <source>
        <dbReference type="ARBA" id="ARBA00023186"/>
    </source>
</evidence>
<dbReference type="HAMAP" id="MF_00240">
    <property type="entry name" value="LolA"/>
    <property type="match status" value="1"/>
</dbReference>
<comment type="similarity">
    <text evidence="2 10">Belongs to the LolA family.</text>
</comment>
<evidence type="ECO:0000256" key="4">
    <source>
        <dbReference type="ARBA" id="ARBA00014035"/>
    </source>
</evidence>
<evidence type="ECO:0000256" key="7">
    <source>
        <dbReference type="ARBA" id="ARBA00022764"/>
    </source>
</evidence>
<evidence type="ECO:0000256" key="10">
    <source>
        <dbReference type="HAMAP-Rule" id="MF_00240"/>
    </source>
</evidence>
<evidence type="ECO:0000256" key="5">
    <source>
        <dbReference type="ARBA" id="ARBA00022448"/>
    </source>
</evidence>
<dbReference type="EMBL" id="NVWI01000003">
    <property type="protein sequence ID" value="PCJ42182.1"/>
    <property type="molecule type" value="Genomic_DNA"/>
</dbReference>
<reference evidence="12" key="1">
    <citation type="submission" date="2017-08" db="EMBL/GenBank/DDBJ databases">
        <title>A dynamic microbial community with high functional redundancy inhabits the cold, oxic subseafloor aquifer.</title>
        <authorList>
            <person name="Tully B.J."/>
            <person name="Wheat C.G."/>
            <person name="Glazer B.T."/>
            <person name="Huber J.A."/>
        </authorList>
    </citation>
    <scope>NUCLEOTIDE SEQUENCE [LARGE SCALE GENOMIC DNA]</scope>
</reference>
<keyword evidence="9 10" id="KW-0143">Chaperone</keyword>
<dbReference type="GO" id="GO:0044874">
    <property type="term" value="P:lipoprotein localization to outer membrane"/>
    <property type="evidence" value="ECO:0007669"/>
    <property type="project" value="UniProtKB-UniRule"/>
</dbReference>
<keyword evidence="6" id="KW-0732">Signal</keyword>
<keyword evidence="8 10" id="KW-0653">Protein transport</keyword>
<dbReference type="Gene3D" id="2.50.20.10">
    <property type="entry name" value="Lipoprotein localisation LolA/LolB/LppX"/>
    <property type="match status" value="1"/>
</dbReference>
<dbReference type="GO" id="GO:0030288">
    <property type="term" value="C:outer membrane-bounded periplasmic space"/>
    <property type="evidence" value="ECO:0007669"/>
    <property type="project" value="TreeGrafter"/>
</dbReference>
<evidence type="ECO:0000313" key="11">
    <source>
        <dbReference type="EMBL" id="PCJ42182.1"/>
    </source>
</evidence>
<dbReference type="SUPFAM" id="SSF89392">
    <property type="entry name" value="Prokaryotic lipoproteins and lipoprotein localization factors"/>
    <property type="match status" value="1"/>
</dbReference>
<sequence length="253" mass="28967">MAVVKCWRHHHLLINIMLLKYKKLKSLYKVNYINKFTVFCLFFCHSLLLTAQETALQTPLQDLVSTLAETSTIQADVEQLILSQDGRQIQALQAELIMQKPDRLYWHVTEPYEELMISDGESLWYYEPDLEQVSIQDFPQDVENNPILLLNDDLQALAEAYEVSMGYVDEDVRQYVLLPLTASSSYKRFSMTFSGSDLLQMQFESSVGQLTSFSFTNIINNAAIDPAMFSFALPADIEVIDSRQVDSRQAVAQ</sequence>
<organism evidence="11 12">
    <name type="scientific">SAR86 cluster bacterium</name>
    <dbReference type="NCBI Taxonomy" id="2030880"/>
    <lineage>
        <taxon>Bacteria</taxon>
        <taxon>Pseudomonadati</taxon>
        <taxon>Pseudomonadota</taxon>
        <taxon>Gammaproteobacteria</taxon>
        <taxon>SAR86 cluster</taxon>
    </lineage>
</organism>
<name>A0A2A5CEH8_9GAMM</name>
<dbReference type="InterPro" id="IPR018323">
    <property type="entry name" value="OM_lipoprot_carrier_LolA_Pbac"/>
</dbReference>
<evidence type="ECO:0000256" key="6">
    <source>
        <dbReference type="ARBA" id="ARBA00022729"/>
    </source>
</evidence>
<evidence type="ECO:0000256" key="3">
    <source>
        <dbReference type="ARBA" id="ARBA00011245"/>
    </source>
</evidence>
<comment type="caution">
    <text evidence="11">The sequence shown here is derived from an EMBL/GenBank/DDBJ whole genome shotgun (WGS) entry which is preliminary data.</text>
</comment>
<comment type="subcellular location">
    <subcellularLocation>
        <location evidence="1 10">Periplasm</location>
    </subcellularLocation>
</comment>
<dbReference type="AlphaFoldDB" id="A0A2A5CEH8"/>
<dbReference type="Proteomes" id="UP000228987">
    <property type="component" value="Unassembled WGS sequence"/>
</dbReference>
<keyword evidence="5 10" id="KW-0813">Transport</keyword>
<dbReference type="InterPro" id="IPR004564">
    <property type="entry name" value="OM_lipoprot_carrier_LolA-like"/>
</dbReference>
<dbReference type="InterPro" id="IPR029046">
    <property type="entry name" value="LolA/LolB/LppX"/>
</dbReference>
<evidence type="ECO:0000256" key="1">
    <source>
        <dbReference type="ARBA" id="ARBA00004418"/>
    </source>
</evidence>
<comment type="subunit">
    <text evidence="3 10">Monomer.</text>
</comment>
<evidence type="ECO:0000256" key="2">
    <source>
        <dbReference type="ARBA" id="ARBA00007615"/>
    </source>
</evidence>
<dbReference type="GO" id="GO:0042953">
    <property type="term" value="P:lipoprotein transport"/>
    <property type="evidence" value="ECO:0007669"/>
    <property type="project" value="InterPro"/>
</dbReference>
<dbReference type="NCBIfam" id="TIGR00547">
    <property type="entry name" value="lolA"/>
    <property type="match status" value="1"/>
</dbReference>
<dbReference type="PANTHER" id="PTHR35869:SF1">
    <property type="entry name" value="OUTER-MEMBRANE LIPOPROTEIN CARRIER PROTEIN"/>
    <property type="match status" value="1"/>
</dbReference>
<protein>
    <recommendedName>
        <fullName evidence="4 10">Outer-membrane lipoprotein carrier protein</fullName>
    </recommendedName>
</protein>
<keyword evidence="7 10" id="KW-0574">Periplasm</keyword>
<gene>
    <name evidence="10 11" type="primary">lolA</name>
    <name evidence="11" type="ORF">COA71_06220</name>
</gene>